<keyword evidence="6" id="KW-1185">Reference proteome</keyword>
<evidence type="ECO:0000256" key="1">
    <source>
        <dbReference type="ARBA" id="ARBA00005234"/>
    </source>
</evidence>
<dbReference type="Proteomes" id="UP000829196">
    <property type="component" value="Unassembled WGS sequence"/>
</dbReference>
<feature type="domain" description="Ubiquitin-like protease family profile" evidence="4">
    <location>
        <begin position="30"/>
        <end position="188"/>
    </location>
</feature>
<evidence type="ECO:0000259" key="4">
    <source>
        <dbReference type="PROSITE" id="PS50600"/>
    </source>
</evidence>
<dbReference type="SMR" id="A0A8T3ABH3"/>
<keyword evidence="3" id="KW-0378">Hydrolase</keyword>
<dbReference type="OrthoDB" id="1939479at2759"/>
<dbReference type="SUPFAM" id="SSF54001">
    <property type="entry name" value="Cysteine proteinases"/>
    <property type="match status" value="1"/>
</dbReference>
<keyword evidence="2" id="KW-0645">Protease</keyword>
<evidence type="ECO:0000313" key="5">
    <source>
        <dbReference type="EMBL" id="KAI0493767.1"/>
    </source>
</evidence>
<dbReference type="Gene3D" id="3.40.395.10">
    <property type="entry name" value="Adenoviral Proteinase, Chain A"/>
    <property type="match status" value="1"/>
</dbReference>
<evidence type="ECO:0000256" key="2">
    <source>
        <dbReference type="ARBA" id="ARBA00022670"/>
    </source>
</evidence>
<organism evidence="5 6">
    <name type="scientific">Dendrobium nobile</name>
    <name type="common">Orchid</name>
    <dbReference type="NCBI Taxonomy" id="94219"/>
    <lineage>
        <taxon>Eukaryota</taxon>
        <taxon>Viridiplantae</taxon>
        <taxon>Streptophyta</taxon>
        <taxon>Embryophyta</taxon>
        <taxon>Tracheophyta</taxon>
        <taxon>Spermatophyta</taxon>
        <taxon>Magnoliopsida</taxon>
        <taxon>Liliopsida</taxon>
        <taxon>Asparagales</taxon>
        <taxon>Orchidaceae</taxon>
        <taxon>Epidendroideae</taxon>
        <taxon>Malaxideae</taxon>
        <taxon>Dendrobiinae</taxon>
        <taxon>Dendrobium</taxon>
    </lineage>
</organism>
<accession>A0A8T3ABH3</accession>
<name>A0A8T3ABH3_DENNO</name>
<reference evidence="5" key="1">
    <citation type="journal article" date="2022" name="Front. Genet.">
        <title>Chromosome-Scale Assembly of the Dendrobium nobile Genome Provides Insights Into the Molecular Mechanism of the Biosynthesis of the Medicinal Active Ingredient of Dendrobium.</title>
        <authorList>
            <person name="Xu Q."/>
            <person name="Niu S.-C."/>
            <person name="Li K.-L."/>
            <person name="Zheng P.-J."/>
            <person name="Zhang X.-J."/>
            <person name="Jia Y."/>
            <person name="Liu Y."/>
            <person name="Niu Y.-X."/>
            <person name="Yu L.-H."/>
            <person name="Chen D.-F."/>
            <person name="Zhang G.-Q."/>
        </authorList>
    </citation>
    <scope>NUCLEOTIDE SEQUENCE</scope>
    <source>
        <tissue evidence="5">Leaf</tissue>
    </source>
</reference>
<dbReference type="AlphaFoldDB" id="A0A8T3ABH3"/>
<dbReference type="InterPro" id="IPR038765">
    <property type="entry name" value="Papain-like_cys_pep_sf"/>
</dbReference>
<sequence length="188" mass="22334">MLSPEKELFIRENIKKYLDSSMRVFEDGNVIISRRTMDEILSDSYLDNDHVDAFAILLNEKSRISPEQYHKYLYISPMYWHYKVKDETSKLFIEHVDYNSVHSCSIIINPIIDGSHWTLLVGYRNQKKWEFYDSVPNPMYRSIAMKIIASLYKNYKKAFGENINKWSFKTIKKAPTQTNNTDCDFKTM</sequence>
<dbReference type="InterPro" id="IPR003653">
    <property type="entry name" value="Peptidase_C48_C"/>
</dbReference>
<dbReference type="GO" id="GO:0006508">
    <property type="term" value="P:proteolysis"/>
    <property type="evidence" value="ECO:0007669"/>
    <property type="project" value="UniProtKB-KW"/>
</dbReference>
<dbReference type="PROSITE" id="PS50600">
    <property type="entry name" value="ULP_PROTEASE"/>
    <property type="match status" value="1"/>
</dbReference>
<proteinExistence type="inferred from homology"/>
<comment type="similarity">
    <text evidence="1">Belongs to the peptidase C48 family.</text>
</comment>
<evidence type="ECO:0000256" key="3">
    <source>
        <dbReference type="ARBA" id="ARBA00022801"/>
    </source>
</evidence>
<protein>
    <recommendedName>
        <fullName evidence="4">Ubiquitin-like protease family profile domain-containing protein</fullName>
    </recommendedName>
</protein>
<comment type="caution">
    <text evidence="5">The sequence shown here is derived from an EMBL/GenBank/DDBJ whole genome shotgun (WGS) entry which is preliminary data.</text>
</comment>
<evidence type="ECO:0000313" key="6">
    <source>
        <dbReference type="Proteomes" id="UP000829196"/>
    </source>
</evidence>
<dbReference type="EMBL" id="JAGYWB010000017">
    <property type="protein sequence ID" value="KAI0493767.1"/>
    <property type="molecule type" value="Genomic_DNA"/>
</dbReference>
<gene>
    <name evidence="5" type="ORF">KFK09_023892</name>
</gene>
<dbReference type="GO" id="GO:0008234">
    <property type="term" value="F:cysteine-type peptidase activity"/>
    <property type="evidence" value="ECO:0007669"/>
    <property type="project" value="InterPro"/>
</dbReference>
<dbReference type="Pfam" id="PF02902">
    <property type="entry name" value="Peptidase_C48"/>
    <property type="match status" value="1"/>
</dbReference>